<dbReference type="PANTHER" id="PTHR22617:SF23">
    <property type="entry name" value="CHEMOTAXIS PROTEIN CHEW"/>
    <property type="match status" value="1"/>
</dbReference>
<sequence length="147" mass="17068">MKKKSDKKELKQFLIFTVAGKKFAIELDYITEIGEYMEIMIVPRAKKYILGVINLRGIIVPVISLRKRFKLSEDKITKDTGLIYIKKDDVIYGIMVDKIEGIEKISNDKIGEVPKIFKENIDIAYFKGMFELNKQKIIVLKTDSIFE</sequence>
<proteinExistence type="predicted"/>
<accession>A0A660SB85</accession>
<dbReference type="Gene3D" id="2.40.50.180">
    <property type="entry name" value="CheA-289, Domain 4"/>
    <property type="match status" value="1"/>
</dbReference>
<dbReference type="EMBL" id="QNBC01000033">
    <property type="protein sequence ID" value="RKX66767.1"/>
    <property type="molecule type" value="Genomic_DNA"/>
</dbReference>
<dbReference type="GO" id="GO:0005829">
    <property type="term" value="C:cytosol"/>
    <property type="evidence" value="ECO:0007669"/>
    <property type="project" value="TreeGrafter"/>
</dbReference>
<dbReference type="PANTHER" id="PTHR22617">
    <property type="entry name" value="CHEMOTAXIS SENSOR HISTIDINE KINASE-RELATED"/>
    <property type="match status" value="1"/>
</dbReference>
<name>A0A660SB85_UNCT6</name>
<dbReference type="GO" id="GO:0006935">
    <property type="term" value="P:chemotaxis"/>
    <property type="evidence" value="ECO:0007669"/>
    <property type="project" value="InterPro"/>
</dbReference>
<dbReference type="InterPro" id="IPR036061">
    <property type="entry name" value="CheW-like_dom_sf"/>
</dbReference>
<dbReference type="SMART" id="SM00260">
    <property type="entry name" value="CheW"/>
    <property type="match status" value="1"/>
</dbReference>
<dbReference type="InterPro" id="IPR002545">
    <property type="entry name" value="CheW-lke_dom"/>
</dbReference>
<gene>
    <name evidence="2" type="ORF">DRP44_03415</name>
</gene>
<dbReference type="InterPro" id="IPR039315">
    <property type="entry name" value="CheW"/>
</dbReference>
<dbReference type="AlphaFoldDB" id="A0A660SB85"/>
<evidence type="ECO:0000259" key="1">
    <source>
        <dbReference type="PROSITE" id="PS50851"/>
    </source>
</evidence>
<dbReference type="Gene3D" id="2.30.30.40">
    <property type="entry name" value="SH3 Domains"/>
    <property type="match status" value="1"/>
</dbReference>
<evidence type="ECO:0000313" key="3">
    <source>
        <dbReference type="Proteomes" id="UP000282321"/>
    </source>
</evidence>
<dbReference type="Proteomes" id="UP000282321">
    <property type="component" value="Unassembled WGS sequence"/>
</dbReference>
<feature type="domain" description="CheW-like" evidence="1">
    <location>
        <begin position="10"/>
        <end position="147"/>
    </location>
</feature>
<protein>
    <recommendedName>
        <fullName evidence="1">CheW-like domain-containing protein</fullName>
    </recommendedName>
</protein>
<dbReference type="GO" id="GO:0007165">
    <property type="term" value="P:signal transduction"/>
    <property type="evidence" value="ECO:0007669"/>
    <property type="project" value="InterPro"/>
</dbReference>
<dbReference type="PROSITE" id="PS50851">
    <property type="entry name" value="CHEW"/>
    <property type="match status" value="1"/>
</dbReference>
<organism evidence="2 3">
    <name type="scientific">candidate division TA06 bacterium</name>
    <dbReference type="NCBI Taxonomy" id="2250710"/>
    <lineage>
        <taxon>Bacteria</taxon>
        <taxon>Bacteria division TA06</taxon>
    </lineage>
</organism>
<evidence type="ECO:0000313" key="2">
    <source>
        <dbReference type="EMBL" id="RKX66767.1"/>
    </source>
</evidence>
<dbReference type="SUPFAM" id="SSF50341">
    <property type="entry name" value="CheW-like"/>
    <property type="match status" value="1"/>
</dbReference>
<reference evidence="2 3" key="1">
    <citation type="submission" date="2018-06" db="EMBL/GenBank/DDBJ databases">
        <title>Extensive metabolic versatility and redundancy in microbially diverse, dynamic hydrothermal sediments.</title>
        <authorList>
            <person name="Dombrowski N."/>
            <person name="Teske A."/>
            <person name="Baker B.J."/>
        </authorList>
    </citation>
    <scope>NUCLEOTIDE SEQUENCE [LARGE SCALE GENOMIC DNA]</scope>
    <source>
        <strain evidence="2">B35_G9</strain>
    </source>
</reference>
<dbReference type="Pfam" id="PF01584">
    <property type="entry name" value="CheW"/>
    <property type="match status" value="1"/>
</dbReference>
<comment type="caution">
    <text evidence="2">The sequence shown here is derived from an EMBL/GenBank/DDBJ whole genome shotgun (WGS) entry which is preliminary data.</text>
</comment>